<dbReference type="EMBL" id="CAUWAG010000007">
    <property type="protein sequence ID" value="CAJ2505803.1"/>
    <property type="molecule type" value="Genomic_DNA"/>
</dbReference>
<dbReference type="AlphaFoldDB" id="A0AAI8YFW9"/>
<proteinExistence type="predicted"/>
<gene>
    <name evidence="1" type="ORF">KHLLAP_LOCUS6271</name>
</gene>
<evidence type="ECO:0000313" key="2">
    <source>
        <dbReference type="Proteomes" id="UP001295740"/>
    </source>
</evidence>
<organism evidence="1 2">
    <name type="scientific">Anthostomella pinea</name>
    <dbReference type="NCBI Taxonomy" id="933095"/>
    <lineage>
        <taxon>Eukaryota</taxon>
        <taxon>Fungi</taxon>
        <taxon>Dikarya</taxon>
        <taxon>Ascomycota</taxon>
        <taxon>Pezizomycotina</taxon>
        <taxon>Sordariomycetes</taxon>
        <taxon>Xylariomycetidae</taxon>
        <taxon>Xylariales</taxon>
        <taxon>Xylariaceae</taxon>
        <taxon>Anthostomella</taxon>
    </lineage>
</organism>
<keyword evidence="2" id="KW-1185">Reference proteome</keyword>
<dbReference type="Proteomes" id="UP001295740">
    <property type="component" value="Unassembled WGS sequence"/>
</dbReference>
<evidence type="ECO:0000313" key="1">
    <source>
        <dbReference type="EMBL" id="CAJ2505803.1"/>
    </source>
</evidence>
<name>A0AAI8YFW9_9PEZI</name>
<sequence>MQELSTIFTPPPWCSNRYAVYIDHGGPLAGSSTNPPTSGWIDPLFTQCVPSQYQTAYPTFSPGVCPEHMSIVTSTFNVEGSKTIWTGGCCQSGFSNIAVAPEWVCTSTVTTPMAFLLIPNISTADIYTTLSTNLWIEHDQLTVQWEQSDLRAFPREVATHYASMMGVQAPTSTDGPGPTISPTLYVPQTQFESACYIESSAIFDIVRFGVSAQKMDQAPAPGMAWIHLDAYRLDA</sequence>
<comment type="caution">
    <text evidence="1">The sequence shown here is derived from an EMBL/GenBank/DDBJ whole genome shotgun (WGS) entry which is preliminary data.</text>
</comment>
<protein>
    <submittedName>
        <fullName evidence="1">Uu.00g131970.m01.CDS01</fullName>
    </submittedName>
</protein>
<reference evidence="1" key="1">
    <citation type="submission" date="2023-10" db="EMBL/GenBank/DDBJ databases">
        <authorList>
            <person name="Hackl T."/>
        </authorList>
    </citation>
    <scope>NUCLEOTIDE SEQUENCE</scope>
</reference>
<accession>A0AAI8YFW9</accession>